<dbReference type="EMBL" id="CP146598">
    <property type="protein sequence ID" value="WWY03608.1"/>
    <property type="molecule type" value="Genomic_DNA"/>
</dbReference>
<evidence type="ECO:0000256" key="1">
    <source>
        <dbReference type="ARBA" id="ARBA00004651"/>
    </source>
</evidence>
<organism evidence="9">
    <name type="scientific">Neisseria leonii</name>
    <dbReference type="NCBI Taxonomy" id="2995413"/>
    <lineage>
        <taxon>Bacteria</taxon>
        <taxon>Pseudomonadati</taxon>
        <taxon>Pseudomonadota</taxon>
        <taxon>Betaproteobacteria</taxon>
        <taxon>Neisseriales</taxon>
        <taxon>Neisseriaceae</taxon>
        <taxon>Neisseria</taxon>
    </lineage>
</organism>
<sequence>MESNNRLIPPAPSKWLPTLMAVVIFMQMLDATILNTALPKMAQDLNQSPLNMQSAVISYALTLALLMPASGYLCDRFGTKKVFIAALALFVAGSALCAAAPNLTVLVAARIIQGLGGAMLVPVPRLVVLRAYDKSRLLQTMNYIIMPALLGPILGPVLGGYLVDYAGWHWIFLINLPIGAAALWLSSRIMPDFYAPAGGNPRFDTPGFLLFALAAVGLSLAVEILSQNGSPLAAALCLLLGLFGLYRFRLHARQDGERSLYPPRLFLVRTFRIGIIGNLLSRLGMAAMPFLMPLLLQVAFGRSASTAGWVLAPVGLAALLMKPLIKPLMDRLGYRTVLVWNTRLIGLIIMSFALPDASTPLWLLMPMLFVLGLCNSLQYSAMNTLTIADLRPAHAGSGNSLMAVNQQLAISFGIALGAVLLNTFRSWPAAAPEIHDAFRYTFMTIGSITFASACVFARLHPRDGANLIRPAGAV</sequence>
<evidence type="ECO:0000313" key="9">
    <source>
        <dbReference type="EMBL" id="MDD9327217.1"/>
    </source>
</evidence>
<keyword evidence="4 7" id="KW-0812">Transmembrane</keyword>
<protein>
    <submittedName>
        <fullName evidence="9">DHA2 family efflux MFS transporter permease subunit</fullName>
    </submittedName>
</protein>
<feature type="transmembrane region" description="Helical" evidence="7">
    <location>
        <begin position="306"/>
        <end position="325"/>
    </location>
</feature>
<keyword evidence="6 7" id="KW-0472">Membrane</keyword>
<dbReference type="GO" id="GO:0022857">
    <property type="term" value="F:transmembrane transporter activity"/>
    <property type="evidence" value="ECO:0007669"/>
    <property type="project" value="InterPro"/>
</dbReference>
<evidence type="ECO:0000313" key="11">
    <source>
        <dbReference type="Proteomes" id="UP001149607"/>
    </source>
</evidence>
<feature type="transmembrane region" description="Helical" evidence="7">
    <location>
        <begin position="279"/>
        <end position="300"/>
    </location>
</feature>
<dbReference type="NCBIfam" id="TIGR00711">
    <property type="entry name" value="efflux_EmrB"/>
    <property type="match status" value="1"/>
</dbReference>
<feature type="transmembrane region" description="Helical" evidence="7">
    <location>
        <begin position="168"/>
        <end position="186"/>
    </location>
</feature>
<dbReference type="AlphaFoldDB" id="A0A9X4E0H7"/>
<evidence type="ECO:0000256" key="3">
    <source>
        <dbReference type="ARBA" id="ARBA00022475"/>
    </source>
</evidence>
<feature type="transmembrane region" description="Helical" evidence="7">
    <location>
        <begin position="207"/>
        <end position="225"/>
    </location>
</feature>
<dbReference type="InterPro" id="IPR004638">
    <property type="entry name" value="EmrB-like"/>
</dbReference>
<reference evidence="9" key="1">
    <citation type="submission" date="2022-10" db="EMBL/GenBank/DDBJ databases">
        <authorList>
            <person name="Boutroux M."/>
        </authorList>
    </citation>
    <scope>NUCLEOTIDE SEQUENCE</scope>
    <source>
        <strain evidence="9">51.81</strain>
    </source>
</reference>
<dbReference type="Gene3D" id="1.20.1250.20">
    <property type="entry name" value="MFS general substrate transporter like domains"/>
    <property type="match status" value="1"/>
</dbReference>
<dbReference type="PROSITE" id="PS50850">
    <property type="entry name" value="MFS"/>
    <property type="match status" value="1"/>
</dbReference>
<feature type="transmembrane region" description="Helical" evidence="7">
    <location>
        <begin position="337"/>
        <end position="355"/>
    </location>
</feature>
<evidence type="ECO:0000313" key="10">
    <source>
        <dbReference type="EMBL" id="WWY03608.1"/>
    </source>
</evidence>
<feature type="transmembrane region" description="Helical" evidence="7">
    <location>
        <begin position="82"/>
        <end position="101"/>
    </location>
</feature>
<dbReference type="Pfam" id="PF07690">
    <property type="entry name" value="MFS_1"/>
    <property type="match status" value="2"/>
</dbReference>
<evidence type="ECO:0000256" key="6">
    <source>
        <dbReference type="ARBA" id="ARBA00023136"/>
    </source>
</evidence>
<dbReference type="Proteomes" id="UP001149607">
    <property type="component" value="Chromosome"/>
</dbReference>
<feature type="transmembrane region" description="Helical" evidence="7">
    <location>
        <begin position="140"/>
        <end position="162"/>
    </location>
</feature>
<dbReference type="SUPFAM" id="SSF103473">
    <property type="entry name" value="MFS general substrate transporter"/>
    <property type="match status" value="1"/>
</dbReference>
<feature type="domain" description="Major facilitator superfamily (MFS) profile" evidence="8">
    <location>
        <begin position="16"/>
        <end position="464"/>
    </location>
</feature>
<feature type="transmembrane region" description="Helical" evidence="7">
    <location>
        <begin position="50"/>
        <end position="70"/>
    </location>
</feature>
<feature type="transmembrane region" description="Helical" evidence="7">
    <location>
        <begin position="401"/>
        <end position="420"/>
    </location>
</feature>
<dbReference type="InterPro" id="IPR020846">
    <property type="entry name" value="MFS_dom"/>
</dbReference>
<keyword evidence="11" id="KW-1185">Reference proteome</keyword>
<evidence type="ECO:0000256" key="4">
    <source>
        <dbReference type="ARBA" id="ARBA00022692"/>
    </source>
</evidence>
<evidence type="ECO:0000256" key="5">
    <source>
        <dbReference type="ARBA" id="ARBA00022989"/>
    </source>
</evidence>
<dbReference type="PRINTS" id="PR01036">
    <property type="entry name" value="TCRTETB"/>
</dbReference>
<evidence type="ECO:0000256" key="2">
    <source>
        <dbReference type="ARBA" id="ARBA00022448"/>
    </source>
</evidence>
<feature type="transmembrane region" description="Helical" evidence="7">
    <location>
        <begin position="440"/>
        <end position="459"/>
    </location>
</feature>
<feature type="transmembrane region" description="Helical" evidence="7">
    <location>
        <begin position="15"/>
        <end position="38"/>
    </location>
</feature>
<dbReference type="RefSeq" id="WP_274584474.1">
    <property type="nucleotide sequence ID" value="NZ_CP146598.1"/>
</dbReference>
<dbReference type="EMBL" id="JAPQFL010000001">
    <property type="protein sequence ID" value="MDD9327217.1"/>
    <property type="molecule type" value="Genomic_DNA"/>
</dbReference>
<gene>
    <name evidence="9" type="ORF">ORY91_000599</name>
    <name evidence="10" type="ORF">V9W64_02375</name>
</gene>
<dbReference type="Gene3D" id="1.20.1720.10">
    <property type="entry name" value="Multidrug resistance protein D"/>
    <property type="match status" value="1"/>
</dbReference>
<dbReference type="InterPro" id="IPR011701">
    <property type="entry name" value="MFS"/>
</dbReference>
<comment type="subcellular location">
    <subcellularLocation>
        <location evidence="1">Cell membrane</location>
        <topology evidence="1">Multi-pass membrane protein</topology>
    </subcellularLocation>
</comment>
<evidence type="ECO:0000259" key="8">
    <source>
        <dbReference type="PROSITE" id="PS50850"/>
    </source>
</evidence>
<feature type="transmembrane region" description="Helical" evidence="7">
    <location>
        <begin position="107"/>
        <end position="128"/>
    </location>
</feature>
<dbReference type="GO" id="GO:0005886">
    <property type="term" value="C:plasma membrane"/>
    <property type="evidence" value="ECO:0007669"/>
    <property type="project" value="UniProtKB-SubCell"/>
</dbReference>
<accession>A0A9X4E0H7</accession>
<dbReference type="CDD" id="cd17503">
    <property type="entry name" value="MFS_LmrB_MDR_like"/>
    <property type="match status" value="1"/>
</dbReference>
<feature type="transmembrane region" description="Helical" evidence="7">
    <location>
        <begin position="361"/>
        <end position="380"/>
    </location>
</feature>
<keyword evidence="5 7" id="KW-1133">Transmembrane helix</keyword>
<feature type="transmembrane region" description="Helical" evidence="7">
    <location>
        <begin position="231"/>
        <end position="248"/>
    </location>
</feature>
<dbReference type="InterPro" id="IPR036259">
    <property type="entry name" value="MFS_trans_sf"/>
</dbReference>
<evidence type="ECO:0000256" key="7">
    <source>
        <dbReference type="SAM" id="Phobius"/>
    </source>
</evidence>
<proteinExistence type="predicted"/>
<dbReference type="PANTHER" id="PTHR42718:SF46">
    <property type="entry name" value="BLR6921 PROTEIN"/>
    <property type="match status" value="1"/>
</dbReference>
<dbReference type="PANTHER" id="PTHR42718">
    <property type="entry name" value="MAJOR FACILITATOR SUPERFAMILY MULTIDRUG TRANSPORTER MFSC"/>
    <property type="match status" value="1"/>
</dbReference>
<keyword evidence="2" id="KW-0813">Transport</keyword>
<reference evidence="10" key="2">
    <citation type="submission" date="2024-02" db="EMBL/GenBank/DDBJ databases">
        <title>Neisseria leonii sp. nov.</title>
        <authorList>
            <person name="Boutroux M."/>
            <person name="Favre-Rochex S."/>
            <person name="Gorgette O."/>
            <person name="Touak G."/>
            <person name="Muhle E."/>
            <person name="Chesneau O."/>
            <person name="Clermont D."/>
            <person name="Rahi P."/>
        </authorList>
    </citation>
    <scope>NUCLEOTIDE SEQUENCE</scope>
    <source>
        <strain evidence="10">51.81</strain>
    </source>
</reference>
<keyword evidence="3" id="KW-1003">Cell membrane</keyword>
<name>A0A9X4E0H7_9NEIS</name>